<dbReference type="Proteomes" id="UP000238882">
    <property type="component" value="Unassembled WGS sequence"/>
</dbReference>
<organism evidence="2 3">
    <name type="scientific">Polaribacter porphyrae</name>
    <dbReference type="NCBI Taxonomy" id="1137780"/>
    <lineage>
        <taxon>Bacteria</taxon>
        <taxon>Pseudomonadati</taxon>
        <taxon>Bacteroidota</taxon>
        <taxon>Flavobacteriia</taxon>
        <taxon>Flavobacteriales</taxon>
        <taxon>Flavobacteriaceae</taxon>
    </lineage>
</organism>
<evidence type="ECO:0000256" key="1">
    <source>
        <dbReference type="SAM" id="Phobius"/>
    </source>
</evidence>
<sequence length="239" mass="28101">MLQKIDVLNKLQKVRKKTFSADKLLENYKYLLNKVDAKRNETILKLNSKNNEAFNVFNIDKIDANAIFHISQIKRICADYRLRFLDSANFINPYPEELITKIHMVESLHNTTLCNFKIVAPYEAFKQKKADDPLLFAPMGNGYYHLIHKWGTDLHPLRKFKFWAFKNVETLGFALAILSILCTAISYPLFFNREPNFGYLLMLFMFYFKGVAGMFFIFFGSSGKNFSEYSWQSQYDKIR</sequence>
<keyword evidence="3" id="KW-1185">Reference proteome</keyword>
<evidence type="ECO:0000313" key="2">
    <source>
        <dbReference type="EMBL" id="PQJ78261.1"/>
    </source>
</evidence>
<keyword evidence="1" id="KW-1133">Transmembrane helix</keyword>
<dbReference type="RefSeq" id="WP_105014845.1">
    <property type="nucleotide sequence ID" value="NZ_MSCN01000001.1"/>
</dbReference>
<feature type="transmembrane region" description="Helical" evidence="1">
    <location>
        <begin position="168"/>
        <end position="191"/>
    </location>
</feature>
<comment type="caution">
    <text evidence="2">The sequence shown here is derived from an EMBL/GenBank/DDBJ whole genome shotgun (WGS) entry which is preliminary data.</text>
</comment>
<dbReference type="OrthoDB" id="1425482at2"/>
<name>A0A2S7WLU0_9FLAO</name>
<reference evidence="2 3" key="1">
    <citation type="submission" date="2016-12" db="EMBL/GenBank/DDBJ databases">
        <title>Trade-off between light-utilization and light-protection in marine flavobacteria.</title>
        <authorList>
            <person name="Kumagai Y."/>
            <person name="Yoshizawa S."/>
            <person name="Kogure K."/>
            <person name="Iwasaki W."/>
        </authorList>
    </citation>
    <scope>NUCLEOTIDE SEQUENCE [LARGE SCALE GENOMIC DNA]</scope>
    <source>
        <strain evidence="2 3">NBRC 108759</strain>
    </source>
</reference>
<feature type="transmembrane region" description="Helical" evidence="1">
    <location>
        <begin position="197"/>
        <end position="219"/>
    </location>
</feature>
<keyword evidence="1" id="KW-0472">Membrane</keyword>
<accession>A0A2S7WLU0</accession>
<gene>
    <name evidence="2" type="ORF">BTO18_03220</name>
</gene>
<keyword evidence="1" id="KW-0812">Transmembrane</keyword>
<protein>
    <submittedName>
        <fullName evidence="2">Uncharacterized protein</fullName>
    </submittedName>
</protein>
<evidence type="ECO:0000313" key="3">
    <source>
        <dbReference type="Proteomes" id="UP000238882"/>
    </source>
</evidence>
<dbReference type="EMBL" id="MSCN01000001">
    <property type="protein sequence ID" value="PQJ78261.1"/>
    <property type="molecule type" value="Genomic_DNA"/>
</dbReference>
<dbReference type="AlphaFoldDB" id="A0A2S7WLU0"/>
<proteinExistence type="predicted"/>